<dbReference type="Gene3D" id="1.10.3290.10">
    <property type="entry name" value="Fido-like domain"/>
    <property type="match status" value="1"/>
</dbReference>
<evidence type="ECO:0000259" key="3">
    <source>
        <dbReference type="PROSITE" id="PS51459"/>
    </source>
</evidence>
<sequence>MIQDRINKRIKLSNDILLKIAEIDEMKGKWSGSLDLNPRILGQLKRSVIITSTGSSTRIEGSKMTDREVDRFLRGINQMTPKNRDEEEVAGYADLLGRIFDNYKALKITEGVILQLHDIMLSFSKKDEIHRGKYKAKDNTVAIMEKEKIKKILFDPTPPWLVKKEMDDVLEWLKERQEKKDIHPLVMIANFIFEFLAIHPFQDGNGRLSRGLTNLMMLQNGYMYVPYISLEEIIEEKQADYYLSLRKTQKNHKTSDENIEPWLLFFLDCVSIQVKKALELLKGKNPESLLSEIQKKIYDLFTSDIELGVSEIKNRIDAPLPTIKKSVARLVEYKLIERLGQGPATRYKKVI</sequence>
<feature type="domain" description="Fido" evidence="3">
    <location>
        <begin position="108"/>
        <end position="268"/>
    </location>
</feature>
<gene>
    <name evidence="4" type="ORF">COU05_04000</name>
</gene>
<proteinExistence type="predicted"/>
<feature type="active site" evidence="1">
    <location>
        <position position="199"/>
    </location>
</feature>
<reference evidence="5" key="1">
    <citation type="submission" date="2017-09" db="EMBL/GenBank/DDBJ databases">
        <title>Depth-based differentiation of microbial function through sediment-hosted aquifers and enrichment of novel symbionts in the deep terrestrial subsurface.</title>
        <authorList>
            <person name="Probst A.J."/>
            <person name="Ladd B."/>
            <person name="Jarett J.K."/>
            <person name="Geller-Mcgrath D.E."/>
            <person name="Sieber C.M.K."/>
            <person name="Emerson J.B."/>
            <person name="Anantharaman K."/>
            <person name="Thomas B.C."/>
            <person name="Malmstrom R."/>
            <person name="Stieglmeier M."/>
            <person name="Klingl A."/>
            <person name="Woyke T."/>
            <person name="Ryan C.M."/>
            <person name="Banfield J.F."/>
        </authorList>
    </citation>
    <scope>NUCLEOTIDE SEQUENCE [LARGE SCALE GENOMIC DNA]</scope>
</reference>
<evidence type="ECO:0000313" key="5">
    <source>
        <dbReference type="Proteomes" id="UP000230132"/>
    </source>
</evidence>
<evidence type="ECO:0000256" key="1">
    <source>
        <dbReference type="PIRSR" id="PIRSR640198-1"/>
    </source>
</evidence>
<feature type="binding site" evidence="2">
    <location>
        <begin position="241"/>
        <end position="242"/>
    </location>
    <ligand>
        <name>ATP</name>
        <dbReference type="ChEBI" id="CHEBI:30616"/>
    </ligand>
</feature>
<dbReference type="AlphaFoldDB" id="A0A2H0UTA2"/>
<accession>A0A2H0UTA2</accession>
<dbReference type="PROSITE" id="PS51459">
    <property type="entry name" value="FIDO"/>
    <property type="match status" value="1"/>
</dbReference>
<dbReference type="SUPFAM" id="SSF140931">
    <property type="entry name" value="Fic-like"/>
    <property type="match status" value="1"/>
</dbReference>
<dbReference type="GO" id="GO:0005524">
    <property type="term" value="F:ATP binding"/>
    <property type="evidence" value="ECO:0007669"/>
    <property type="project" value="UniProtKB-KW"/>
</dbReference>
<comment type="caution">
    <text evidence="4">The sequence shown here is derived from an EMBL/GenBank/DDBJ whole genome shotgun (WGS) entry which is preliminary data.</text>
</comment>
<dbReference type="InterPro" id="IPR036597">
    <property type="entry name" value="Fido-like_dom_sf"/>
</dbReference>
<keyword evidence="2" id="KW-0547">Nucleotide-binding</keyword>
<dbReference type="EMBL" id="PFAX01000043">
    <property type="protein sequence ID" value="PIR89807.1"/>
    <property type="molecule type" value="Genomic_DNA"/>
</dbReference>
<protein>
    <submittedName>
        <fullName evidence="4">Fic family protein</fullName>
    </submittedName>
</protein>
<dbReference type="PANTHER" id="PTHR13504:SF38">
    <property type="entry name" value="FIDO DOMAIN-CONTAINING PROTEIN"/>
    <property type="match status" value="1"/>
</dbReference>
<feature type="binding site" evidence="2">
    <location>
        <begin position="203"/>
        <end position="210"/>
    </location>
    <ligand>
        <name>ATP</name>
        <dbReference type="ChEBI" id="CHEBI:30616"/>
    </ligand>
</feature>
<keyword evidence="2" id="KW-0067">ATP-binding</keyword>
<dbReference type="PANTHER" id="PTHR13504">
    <property type="entry name" value="FIDO DOMAIN-CONTAINING PROTEIN DDB_G0283145"/>
    <property type="match status" value="1"/>
</dbReference>
<evidence type="ECO:0000256" key="2">
    <source>
        <dbReference type="PIRSR" id="PIRSR640198-2"/>
    </source>
</evidence>
<name>A0A2H0UTA2_9BACT</name>
<dbReference type="Pfam" id="PF02661">
    <property type="entry name" value="Fic"/>
    <property type="match status" value="1"/>
</dbReference>
<evidence type="ECO:0000313" key="4">
    <source>
        <dbReference type="EMBL" id="PIR89807.1"/>
    </source>
</evidence>
<dbReference type="InterPro" id="IPR040198">
    <property type="entry name" value="Fido_containing"/>
</dbReference>
<dbReference type="InterPro" id="IPR003812">
    <property type="entry name" value="Fido"/>
</dbReference>
<dbReference type="Proteomes" id="UP000230132">
    <property type="component" value="Unassembled WGS sequence"/>
</dbReference>
<organism evidence="4 5">
    <name type="scientific">bacterium (Candidatus Gribaldobacteria) CG10_big_fil_rev_8_21_14_0_10_37_21</name>
    <dbReference type="NCBI Taxonomy" id="2014275"/>
    <lineage>
        <taxon>Bacteria</taxon>
        <taxon>Candidatus Gribaldobacteria</taxon>
    </lineage>
</organism>